<evidence type="ECO:0000313" key="2">
    <source>
        <dbReference type="Proteomes" id="UP000188318"/>
    </source>
</evidence>
<dbReference type="EMBL" id="KV907512">
    <property type="protein sequence ID" value="OOF91154.1"/>
    <property type="molecule type" value="Genomic_DNA"/>
</dbReference>
<protein>
    <submittedName>
        <fullName evidence="1">Uncharacterized protein</fullName>
    </submittedName>
</protein>
<dbReference type="VEuPathDB" id="FungiDB:ASPCADRAFT_211438"/>
<keyword evidence="2" id="KW-1185">Reference proteome</keyword>
<sequence>MFSSPAKRFEIRLVWVSLPPSPLFPSPPLSSPLLSSPSSIPAFTPSSFSDCPLQCFSKARCIVICDEDGGEGRGMNY</sequence>
<proteinExistence type="predicted"/>
<evidence type="ECO:0000313" key="1">
    <source>
        <dbReference type="EMBL" id="OOF91154.1"/>
    </source>
</evidence>
<accession>A0A1R3R9I9</accession>
<reference evidence="2" key="1">
    <citation type="journal article" date="2017" name="Genome Biol.">
        <title>Comparative genomics reveals high biological diversity and specific adaptations in the industrially and medically important fungal genus Aspergillus.</title>
        <authorList>
            <person name="de Vries R.P."/>
            <person name="Riley R."/>
            <person name="Wiebenga A."/>
            <person name="Aguilar-Osorio G."/>
            <person name="Amillis S."/>
            <person name="Uchima C.A."/>
            <person name="Anderluh G."/>
            <person name="Asadollahi M."/>
            <person name="Askin M."/>
            <person name="Barry K."/>
            <person name="Battaglia E."/>
            <person name="Bayram O."/>
            <person name="Benocci T."/>
            <person name="Braus-Stromeyer S.A."/>
            <person name="Caldana C."/>
            <person name="Canovas D."/>
            <person name="Cerqueira G.C."/>
            <person name="Chen F."/>
            <person name="Chen W."/>
            <person name="Choi C."/>
            <person name="Clum A."/>
            <person name="Dos Santos R.A."/>
            <person name="Damasio A.R."/>
            <person name="Diallinas G."/>
            <person name="Emri T."/>
            <person name="Fekete E."/>
            <person name="Flipphi M."/>
            <person name="Freyberg S."/>
            <person name="Gallo A."/>
            <person name="Gournas C."/>
            <person name="Habgood R."/>
            <person name="Hainaut M."/>
            <person name="Harispe M.L."/>
            <person name="Henrissat B."/>
            <person name="Hilden K.S."/>
            <person name="Hope R."/>
            <person name="Hossain A."/>
            <person name="Karabika E."/>
            <person name="Karaffa L."/>
            <person name="Karanyi Z."/>
            <person name="Krasevec N."/>
            <person name="Kuo A."/>
            <person name="Kusch H."/>
            <person name="LaButti K."/>
            <person name="Lagendijk E.L."/>
            <person name="Lapidus A."/>
            <person name="Levasseur A."/>
            <person name="Lindquist E."/>
            <person name="Lipzen A."/>
            <person name="Logrieco A.F."/>
            <person name="MacCabe A."/>
            <person name="Maekelae M.R."/>
            <person name="Malavazi I."/>
            <person name="Melin P."/>
            <person name="Meyer V."/>
            <person name="Mielnichuk N."/>
            <person name="Miskei M."/>
            <person name="Molnar A.P."/>
            <person name="Mule G."/>
            <person name="Ngan C.Y."/>
            <person name="Orejas M."/>
            <person name="Orosz E."/>
            <person name="Ouedraogo J.P."/>
            <person name="Overkamp K.M."/>
            <person name="Park H.-S."/>
            <person name="Perrone G."/>
            <person name="Piumi F."/>
            <person name="Punt P.J."/>
            <person name="Ram A.F."/>
            <person name="Ramon A."/>
            <person name="Rauscher S."/>
            <person name="Record E."/>
            <person name="Riano-Pachon D.M."/>
            <person name="Robert V."/>
            <person name="Roehrig J."/>
            <person name="Ruller R."/>
            <person name="Salamov A."/>
            <person name="Salih N.S."/>
            <person name="Samson R.A."/>
            <person name="Sandor E."/>
            <person name="Sanguinetti M."/>
            <person name="Schuetze T."/>
            <person name="Sepcic K."/>
            <person name="Shelest E."/>
            <person name="Sherlock G."/>
            <person name="Sophianopoulou V."/>
            <person name="Squina F.M."/>
            <person name="Sun H."/>
            <person name="Susca A."/>
            <person name="Todd R.B."/>
            <person name="Tsang A."/>
            <person name="Unkles S.E."/>
            <person name="van de Wiele N."/>
            <person name="van Rossen-Uffink D."/>
            <person name="Oliveira J.V."/>
            <person name="Vesth T.C."/>
            <person name="Visser J."/>
            <person name="Yu J.-H."/>
            <person name="Zhou M."/>
            <person name="Andersen M.R."/>
            <person name="Archer D.B."/>
            <person name="Baker S.E."/>
            <person name="Benoit I."/>
            <person name="Brakhage A.A."/>
            <person name="Braus G.H."/>
            <person name="Fischer R."/>
            <person name="Frisvad J.C."/>
            <person name="Goldman G.H."/>
            <person name="Houbraken J."/>
            <person name="Oakley B."/>
            <person name="Pocsi I."/>
            <person name="Scazzocchio C."/>
            <person name="Seiboth B."/>
            <person name="vanKuyk P.A."/>
            <person name="Wortman J."/>
            <person name="Dyer P.S."/>
            <person name="Grigoriev I.V."/>
        </authorList>
    </citation>
    <scope>NUCLEOTIDE SEQUENCE [LARGE SCALE GENOMIC DNA]</scope>
    <source>
        <strain evidence="2">ITEM 5010</strain>
    </source>
</reference>
<gene>
    <name evidence="1" type="ORF">ASPCADRAFT_211438</name>
</gene>
<organism evidence="1 2">
    <name type="scientific">Aspergillus carbonarius (strain ITEM 5010)</name>
    <dbReference type="NCBI Taxonomy" id="602072"/>
    <lineage>
        <taxon>Eukaryota</taxon>
        <taxon>Fungi</taxon>
        <taxon>Dikarya</taxon>
        <taxon>Ascomycota</taxon>
        <taxon>Pezizomycotina</taxon>
        <taxon>Eurotiomycetes</taxon>
        <taxon>Eurotiomycetidae</taxon>
        <taxon>Eurotiales</taxon>
        <taxon>Aspergillaceae</taxon>
        <taxon>Aspergillus</taxon>
        <taxon>Aspergillus subgen. Circumdati</taxon>
    </lineage>
</organism>
<name>A0A1R3R9I9_ASPC5</name>
<dbReference type="Proteomes" id="UP000188318">
    <property type="component" value="Unassembled WGS sequence"/>
</dbReference>
<dbReference type="AlphaFoldDB" id="A0A1R3R9I9"/>